<protein>
    <submittedName>
        <fullName evidence="1">PbsX family transcriptional regulator</fullName>
    </submittedName>
</protein>
<dbReference type="EMBL" id="CP023525">
    <property type="protein sequence ID" value="ATF93371.1"/>
    <property type="molecule type" value="Genomic_DNA"/>
</dbReference>
<dbReference type="InterPro" id="IPR037914">
    <property type="entry name" value="SpoVT-AbrB_sf"/>
</dbReference>
<dbReference type="GO" id="GO:0097351">
    <property type="term" value="F:toxin sequestering activity"/>
    <property type="evidence" value="ECO:0007669"/>
    <property type="project" value="InterPro"/>
</dbReference>
<dbReference type="InterPro" id="IPR039052">
    <property type="entry name" value="Antitox_PemI-like"/>
</dbReference>
<dbReference type="PANTHER" id="PTHR40516">
    <property type="entry name" value="ANTITOXIN CHPS-RELATED"/>
    <property type="match status" value="1"/>
</dbReference>
<accession>A0A291DZZ4</accession>
<dbReference type="AlphaFoldDB" id="A0A291DZZ4"/>
<reference evidence="1 2" key="1">
    <citation type="submission" date="2017-09" db="EMBL/GenBank/DDBJ databases">
        <title>FDA dAtabase for Regulatory Grade micrObial Sequences (FDA-ARGOS): Supporting development and validation of Infectious Disease Dx tests.</title>
        <authorList>
            <person name="Minogue T."/>
            <person name="Wolcott M."/>
            <person name="Wasieloski L."/>
            <person name="Aguilar W."/>
            <person name="Moore D."/>
            <person name="Tallon L."/>
            <person name="Sadzewicz L."/>
            <person name="Ott S."/>
            <person name="Zhao X."/>
            <person name="Nagaraj S."/>
            <person name="Vavikolanu K."/>
            <person name="Aluvathingal J."/>
            <person name="Nadendla S."/>
            <person name="Sichtig H."/>
        </authorList>
    </citation>
    <scope>NUCLEOTIDE SEQUENCE [LARGE SCALE GENOMIC DNA]</scope>
    <source>
        <strain evidence="1 2">FDAARGOS_392</strain>
    </source>
</reference>
<name>A0A291DZZ4_9ENTR</name>
<dbReference type="RefSeq" id="WP_061274090.1">
    <property type="nucleotide sequence ID" value="NZ_CP023525.1"/>
</dbReference>
<proteinExistence type="predicted"/>
<dbReference type="Proteomes" id="UP000217979">
    <property type="component" value="Chromosome"/>
</dbReference>
<dbReference type="SUPFAM" id="SSF89447">
    <property type="entry name" value="AbrB/MazE/MraZ-like"/>
    <property type="match status" value="1"/>
</dbReference>
<evidence type="ECO:0000313" key="2">
    <source>
        <dbReference type="Proteomes" id="UP000217979"/>
    </source>
</evidence>
<organism evidence="1 2">
    <name type="scientific">Cedecea neteri</name>
    <dbReference type="NCBI Taxonomy" id="158822"/>
    <lineage>
        <taxon>Bacteria</taxon>
        <taxon>Pseudomonadati</taxon>
        <taxon>Pseudomonadota</taxon>
        <taxon>Gammaproteobacteria</taxon>
        <taxon>Enterobacterales</taxon>
        <taxon>Enterobacteriaceae</taxon>
        <taxon>Cedecea</taxon>
    </lineage>
</organism>
<sequence>MIDVPVKKWGNSPAIRLSSSVMQAFDMTYNDSFDMEIRETEIALIPKKKPKYQFTLDELLEGMTADNVHEKVDFGAPVGKELL</sequence>
<evidence type="ECO:0000313" key="1">
    <source>
        <dbReference type="EMBL" id="ATF93371.1"/>
    </source>
</evidence>
<gene>
    <name evidence="1" type="ORF">CO704_15275</name>
</gene>
<dbReference type="PANTHER" id="PTHR40516:SF1">
    <property type="entry name" value="ANTITOXIN CHPS-RELATED"/>
    <property type="match status" value="1"/>
</dbReference>
<dbReference type="Gene3D" id="2.10.260.10">
    <property type="match status" value="1"/>
</dbReference>